<dbReference type="Proteomes" id="UP000321491">
    <property type="component" value="Unassembled WGS sequence"/>
</dbReference>
<organism evidence="1 2">
    <name type="scientific">Cerasibacillus quisquiliarum</name>
    <dbReference type="NCBI Taxonomy" id="227865"/>
    <lineage>
        <taxon>Bacteria</taxon>
        <taxon>Bacillati</taxon>
        <taxon>Bacillota</taxon>
        <taxon>Bacilli</taxon>
        <taxon>Bacillales</taxon>
        <taxon>Bacillaceae</taxon>
        <taxon>Cerasibacillus</taxon>
    </lineage>
</organism>
<dbReference type="InterPro" id="IPR052022">
    <property type="entry name" value="26kDa_periplasmic_antigen"/>
</dbReference>
<gene>
    <name evidence="1" type="ORF">CQU01_21340</name>
</gene>
<dbReference type="EMBL" id="BJXW01000025">
    <property type="protein sequence ID" value="GEN31896.1"/>
    <property type="molecule type" value="Genomic_DNA"/>
</dbReference>
<dbReference type="GO" id="GO:0006974">
    <property type="term" value="P:DNA damage response"/>
    <property type="evidence" value="ECO:0007669"/>
    <property type="project" value="TreeGrafter"/>
</dbReference>
<dbReference type="RefSeq" id="WP_146938276.1">
    <property type="nucleotide sequence ID" value="NZ_BJXW01000025.1"/>
</dbReference>
<dbReference type="AlphaFoldDB" id="A0A511UZ26"/>
<protein>
    <recommendedName>
        <fullName evidence="3">SIMPL domain-containing protein</fullName>
    </recommendedName>
</protein>
<comment type="caution">
    <text evidence="1">The sequence shown here is derived from an EMBL/GenBank/DDBJ whole genome shotgun (WGS) entry which is preliminary data.</text>
</comment>
<dbReference type="Pfam" id="PF04402">
    <property type="entry name" value="SIMPL"/>
    <property type="match status" value="1"/>
</dbReference>
<evidence type="ECO:0000313" key="1">
    <source>
        <dbReference type="EMBL" id="GEN31896.1"/>
    </source>
</evidence>
<reference evidence="1 2" key="1">
    <citation type="submission" date="2019-07" db="EMBL/GenBank/DDBJ databases">
        <title>Whole genome shotgun sequence of Cerasibacillus quisquiliarum NBRC 102429.</title>
        <authorList>
            <person name="Hosoyama A."/>
            <person name="Uohara A."/>
            <person name="Ohji S."/>
            <person name="Ichikawa N."/>
        </authorList>
    </citation>
    <scope>NUCLEOTIDE SEQUENCE [LARGE SCALE GENOMIC DNA]</scope>
    <source>
        <strain evidence="1 2">NBRC 102429</strain>
    </source>
</reference>
<dbReference type="Gene3D" id="3.30.70.2970">
    <property type="entry name" value="Protein of unknown function (DUF541), domain 2"/>
    <property type="match status" value="1"/>
</dbReference>
<dbReference type="Gene3D" id="3.30.110.170">
    <property type="entry name" value="Protein of unknown function (DUF541), domain 1"/>
    <property type="match status" value="1"/>
</dbReference>
<proteinExistence type="predicted"/>
<dbReference type="PANTHER" id="PTHR34387">
    <property type="entry name" value="SLR1258 PROTEIN"/>
    <property type="match status" value="1"/>
</dbReference>
<keyword evidence="2" id="KW-1185">Reference proteome</keyword>
<evidence type="ECO:0008006" key="3">
    <source>
        <dbReference type="Google" id="ProtNLM"/>
    </source>
</evidence>
<dbReference type="InterPro" id="IPR007497">
    <property type="entry name" value="SIMPL/DUF541"/>
</dbReference>
<dbReference type="OrthoDB" id="9785192at2"/>
<sequence length="206" mass="23001">MSLKNQTKESMTVFGTGSISAMPDVLTIRLDVVTEHLDLTIAQQFNAEKISRVLQAITERGIPRENIRTVEYTIQPKYDYQNGEQLFTGYEVTHGLLIEIRDINEAGKIIDSAVQLGVNRVGNIQLQIKNPQPIYLQALALAMRDAEKKAQTIAQTLHLTLNPKPISITEITPQQAQPFLALNKTSTQIESGQIIIQATVQLVYTF</sequence>
<dbReference type="PANTHER" id="PTHR34387:SF2">
    <property type="entry name" value="SLR1258 PROTEIN"/>
    <property type="match status" value="1"/>
</dbReference>
<name>A0A511UZ26_9BACI</name>
<evidence type="ECO:0000313" key="2">
    <source>
        <dbReference type="Proteomes" id="UP000321491"/>
    </source>
</evidence>
<accession>A0A511UZ26</accession>